<comment type="similarity">
    <text evidence="2">Belongs to the terpene cyclase/mutase family.</text>
</comment>
<evidence type="ECO:0000256" key="1">
    <source>
        <dbReference type="ARBA" id="ARBA00004999"/>
    </source>
</evidence>
<dbReference type="Gene3D" id="1.50.10.20">
    <property type="match status" value="2"/>
</dbReference>
<dbReference type="InterPro" id="IPR018333">
    <property type="entry name" value="Squalene_cyclase"/>
</dbReference>
<dbReference type="GO" id="GO:0005811">
    <property type="term" value="C:lipid droplet"/>
    <property type="evidence" value="ECO:0007669"/>
    <property type="project" value="InterPro"/>
</dbReference>
<comment type="pathway">
    <text evidence="1">Secondary metabolite biosynthesis; hopanoid biosynthesis.</text>
</comment>
<dbReference type="SUPFAM" id="SSF48239">
    <property type="entry name" value="Terpenoid cyclases/Protein prenyltransferases"/>
    <property type="match status" value="2"/>
</dbReference>
<dbReference type="InterPro" id="IPR001330">
    <property type="entry name" value="Prenyltrans"/>
</dbReference>
<dbReference type="Pfam" id="PF00432">
    <property type="entry name" value="Prenyltrans"/>
    <property type="match status" value="2"/>
</dbReference>
<evidence type="ECO:0000313" key="5">
    <source>
        <dbReference type="EMBL" id="GBG23346.1"/>
    </source>
</evidence>
<evidence type="ECO:0000256" key="2">
    <source>
        <dbReference type="ARBA" id="ARBA00009755"/>
    </source>
</evidence>
<proteinExistence type="inferred from homology"/>
<feature type="domain" description="Prenyltransferase alpha-alpha toroid" evidence="4">
    <location>
        <begin position="213"/>
        <end position="298"/>
    </location>
</feature>
<comment type="caution">
    <text evidence="5">The sequence shown here is derived from an EMBL/GenBank/DDBJ whole genome shotgun (WGS) entry which is preliminary data.</text>
</comment>
<accession>A0A2R5FX51</accession>
<evidence type="ECO:0000313" key="6">
    <source>
        <dbReference type="Proteomes" id="UP000245124"/>
    </source>
</evidence>
<gene>
    <name evidence="5" type="primary">shc</name>
    <name evidence="5" type="ORF">NIES4072_70580</name>
</gene>
<dbReference type="PANTHER" id="PTHR11764:SF20">
    <property type="entry name" value="LANOSTEROL SYNTHASE"/>
    <property type="match status" value="1"/>
</dbReference>
<dbReference type="OrthoDB" id="4673451at2"/>
<evidence type="ECO:0000256" key="3">
    <source>
        <dbReference type="ARBA" id="ARBA00022737"/>
    </source>
</evidence>
<protein>
    <submittedName>
        <fullName evidence="5">Squalene-hopene-cyclase</fullName>
    </submittedName>
</protein>
<dbReference type="RefSeq" id="WP_109013216.1">
    <property type="nucleotide sequence ID" value="NZ_BDUD01000002.1"/>
</dbReference>
<evidence type="ECO:0000259" key="4">
    <source>
        <dbReference type="Pfam" id="PF00432"/>
    </source>
</evidence>
<dbReference type="EMBL" id="BDUD01000002">
    <property type="protein sequence ID" value="GBG23346.1"/>
    <property type="molecule type" value="Genomic_DNA"/>
</dbReference>
<dbReference type="GO" id="GO:0016866">
    <property type="term" value="F:intramolecular transferase activity"/>
    <property type="evidence" value="ECO:0007669"/>
    <property type="project" value="InterPro"/>
</dbReference>
<dbReference type="PANTHER" id="PTHR11764">
    <property type="entry name" value="TERPENE CYCLASE/MUTASE FAMILY MEMBER"/>
    <property type="match status" value="1"/>
</dbReference>
<feature type="domain" description="Prenyltransferase alpha-alpha toroid" evidence="4">
    <location>
        <begin position="312"/>
        <end position="490"/>
    </location>
</feature>
<organism evidence="5 6">
    <name type="scientific">Nostoc commune NIES-4072</name>
    <dbReference type="NCBI Taxonomy" id="2005467"/>
    <lineage>
        <taxon>Bacteria</taxon>
        <taxon>Bacillati</taxon>
        <taxon>Cyanobacteriota</taxon>
        <taxon>Cyanophyceae</taxon>
        <taxon>Nostocales</taxon>
        <taxon>Nostocaceae</taxon>
        <taxon>Nostoc</taxon>
    </lineage>
</organism>
<sequence length="530" mass="59649">METFKKFSNPIVSSSVLQPLILGEPELRGQVIDCQKKLTRYLKDQVKTDGSVRDVCKSRVLESSLMLHLLTIQEIYPNCQYQLTHYLTTQLDKEHNNKFHKALIIGALRKSMPEDAQVGEDYMTGFQHFTASRKRVLFSAILAELGVMPYDNQYQIEHFFYQGYQSWVAGEICALKVLYAFGLNYRKWINLDDVEFLLATQNNNSIWEKHVLANIIILLALQKFPEHHHVVLKGINNLLSCQNSDGGFPFIASFEIFCTATAGVALTDSGADIETLLQMAEYIVRQQQSDGGWSYAEGTSQSDVDDTSFCVEFLQAVEVDKYKEYISKGEAYLLAIQNEDGGFPTFVRGNSSEITMTAAALNALAPRCTEYTNVFELGLRYITDQQKFDGSFERSWSLSEAQAIFRSVLAMRTCKVVRSAQLLESIYTAEAKALDYLRKSQNSDGGWGHKLGDTSDVISTSYTLIALSSLGDAETLRRGTHYLMLQQDEEGKFVSIPDQVAPRPIPYDVPILTSIFALLALKYTAAVIRE</sequence>
<dbReference type="CDD" id="cd00688">
    <property type="entry name" value="ISOPREN_C2_like"/>
    <property type="match status" value="1"/>
</dbReference>
<name>A0A2R5FX51_NOSCO</name>
<dbReference type="UniPathway" id="UPA00337"/>
<keyword evidence="6" id="KW-1185">Reference proteome</keyword>
<reference evidence="5 6" key="1">
    <citation type="submission" date="2017-06" db="EMBL/GenBank/DDBJ databases">
        <title>Genome sequencing of cyanobaciteial culture collection at National Institute for Environmental Studies (NIES).</title>
        <authorList>
            <person name="Hirose Y."/>
            <person name="Shimura Y."/>
            <person name="Fujisawa T."/>
            <person name="Nakamura Y."/>
            <person name="Kawachi M."/>
        </authorList>
    </citation>
    <scope>NUCLEOTIDE SEQUENCE [LARGE SCALE GENOMIC DNA]</scope>
    <source>
        <strain evidence="5 6">NIES-4072</strain>
    </source>
</reference>
<dbReference type="InterPro" id="IPR008930">
    <property type="entry name" value="Terpenoid_cyclase/PrenylTrfase"/>
</dbReference>
<keyword evidence="3" id="KW-0677">Repeat</keyword>
<dbReference type="Proteomes" id="UP000245124">
    <property type="component" value="Unassembled WGS sequence"/>
</dbReference>
<dbReference type="AlphaFoldDB" id="A0A2R5FX51"/>
<dbReference type="GO" id="GO:0016104">
    <property type="term" value="P:triterpenoid biosynthetic process"/>
    <property type="evidence" value="ECO:0007669"/>
    <property type="project" value="InterPro"/>
</dbReference>